<protein>
    <submittedName>
        <fullName evidence="6">RTA1-domain-containing protein</fullName>
    </submittedName>
</protein>
<feature type="transmembrane region" description="Helical" evidence="5">
    <location>
        <begin position="237"/>
        <end position="255"/>
    </location>
</feature>
<dbReference type="PANTHER" id="PTHR31465">
    <property type="entry name" value="PROTEIN RTA1-RELATED"/>
    <property type="match status" value="1"/>
</dbReference>
<sequence length="328" mass="35833">MSTLTGSSTVSVLTATTTSVAAAASTTSGSDHAKHVRNLYGYVPTEWVCILFIALFGFSTLVHAVQAVRSRLWWLFPTACLAGVAEIIGWVARLISSNNISSINPYVIQITTTIVAPTPLIAANFVILGQVIRRIGQDYSRLSAKWYTIIFCGCDIISLIMQALGGAKASIAVKKGTNPQPGGHIMLAGVSFQLASLFVYVVLASEFLLRYAYDHPFKRTVKSPGMRHRSMDLKTKLMLLALGLEAIFLFIRSIYRVAELADGWGGVVITTQTYFNVFDGAMIVLAMYTLNFLHPAILLGNADKWGNKEVDYVQPSESVELDVKNRSL</sequence>
<evidence type="ECO:0000256" key="1">
    <source>
        <dbReference type="ARBA" id="ARBA00004141"/>
    </source>
</evidence>
<accession>A0A5C2SJI4</accession>
<keyword evidence="2 5" id="KW-0812">Transmembrane</keyword>
<dbReference type="OrthoDB" id="3358017at2759"/>
<organism evidence="6 7">
    <name type="scientific">Lentinus tigrinus ALCF2SS1-6</name>
    <dbReference type="NCBI Taxonomy" id="1328759"/>
    <lineage>
        <taxon>Eukaryota</taxon>
        <taxon>Fungi</taxon>
        <taxon>Dikarya</taxon>
        <taxon>Basidiomycota</taxon>
        <taxon>Agaricomycotina</taxon>
        <taxon>Agaricomycetes</taxon>
        <taxon>Polyporales</taxon>
        <taxon>Polyporaceae</taxon>
        <taxon>Lentinus</taxon>
    </lineage>
</organism>
<comment type="subcellular location">
    <subcellularLocation>
        <location evidence="1">Membrane</location>
        <topology evidence="1">Multi-pass membrane protein</topology>
    </subcellularLocation>
</comment>
<dbReference type="InterPro" id="IPR007568">
    <property type="entry name" value="RTA1"/>
</dbReference>
<dbReference type="GO" id="GO:0000324">
    <property type="term" value="C:fungal-type vacuole"/>
    <property type="evidence" value="ECO:0007669"/>
    <property type="project" value="TreeGrafter"/>
</dbReference>
<dbReference type="STRING" id="1328759.A0A5C2SJI4"/>
<dbReference type="EMBL" id="ML122256">
    <property type="protein sequence ID" value="RPD63329.1"/>
    <property type="molecule type" value="Genomic_DNA"/>
</dbReference>
<evidence type="ECO:0000256" key="2">
    <source>
        <dbReference type="ARBA" id="ARBA00022692"/>
    </source>
</evidence>
<name>A0A5C2SJI4_9APHY</name>
<feature type="transmembrane region" description="Helical" evidence="5">
    <location>
        <begin position="144"/>
        <end position="165"/>
    </location>
</feature>
<proteinExistence type="predicted"/>
<evidence type="ECO:0000256" key="5">
    <source>
        <dbReference type="SAM" id="Phobius"/>
    </source>
</evidence>
<dbReference type="Proteomes" id="UP000313359">
    <property type="component" value="Unassembled WGS sequence"/>
</dbReference>
<keyword evidence="3 5" id="KW-1133">Transmembrane helix</keyword>
<feature type="transmembrane region" description="Helical" evidence="5">
    <location>
        <begin position="107"/>
        <end position="132"/>
    </location>
</feature>
<dbReference type="GO" id="GO:0005886">
    <property type="term" value="C:plasma membrane"/>
    <property type="evidence" value="ECO:0007669"/>
    <property type="project" value="TreeGrafter"/>
</dbReference>
<feature type="transmembrane region" description="Helical" evidence="5">
    <location>
        <begin position="185"/>
        <end position="209"/>
    </location>
</feature>
<keyword evidence="4 5" id="KW-0472">Membrane</keyword>
<evidence type="ECO:0000256" key="3">
    <source>
        <dbReference type="ARBA" id="ARBA00022989"/>
    </source>
</evidence>
<evidence type="ECO:0000313" key="6">
    <source>
        <dbReference type="EMBL" id="RPD63329.1"/>
    </source>
</evidence>
<feature type="transmembrane region" description="Helical" evidence="5">
    <location>
        <begin position="72"/>
        <end position="95"/>
    </location>
</feature>
<reference evidence="6" key="1">
    <citation type="journal article" date="2018" name="Genome Biol. Evol.">
        <title>Genomics and development of Lentinus tigrinus, a white-rot wood-decaying mushroom with dimorphic fruiting bodies.</title>
        <authorList>
            <person name="Wu B."/>
            <person name="Xu Z."/>
            <person name="Knudson A."/>
            <person name="Carlson A."/>
            <person name="Chen N."/>
            <person name="Kovaka S."/>
            <person name="LaButti K."/>
            <person name="Lipzen A."/>
            <person name="Pennachio C."/>
            <person name="Riley R."/>
            <person name="Schakwitz W."/>
            <person name="Umezawa K."/>
            <person name="Ohm R.A."/>
            <person name="Grigoriev I.V."/>
            <person name="Nagy L.G."/>
            <person name="Gibbons J."/>
            <person name="Hibbett D."/>
        </authorList>
    </citation>
    <scope>NUCLEOTIDE SEQUENCE [LARGE SCALE GENOMIC DNA]</scope>
    <source>
        <strain evidence="6">ALCF2SS1-6</strain>
    </source>
</reference>
<evidence type="ECO:0000256" key="4">
    <source>
        <dbReference type="ARBA" id="ARBA00023136"/>
    </source>
</evidence>
<gene>
    <name evidence="6" type="ORF">L227DRAFT_584484</name>
</gene>
<dbReference type="Pfam" id="PF04479">
    <property type="entry name" value="RTA1"/>
    <property type="match status" value="1"/>
</dbReference>
<dbReference type="PANTHER" id="PTHR31465:SF9">
    <property type="entry name" value="SPHINGOID LONG-CHAIN BASE TRANSPORTER RSB1"/>
    <property type="match status" value="1"/>
</dbReference>
<dbReference type="AlphaFoldDB" id="A0A5C2SJI4"/>
<feature type="transmembrane region" description="Helical" evidence="5">
    <location>
        <begin position="275"/>
        <end position="299"/>
    </location>
</feature>
<keyword evidence="7" id="KW-1185">Reference proteome</keyword>
<feature type="transmembrane region" description="Helical" evidence="5">
    <location>
        <begin position="47"/>
        <end position="65"/>
    </location>
</feature>
<evidence type="ECO:0000313" key="7">
    <source>
        <dbReference type="Proteomes" id="UP000313359"/>
    </source>
</evidence>